<feature type="domain" description="PCI" evidence="2">
    <location>
        <begin position="213"/>
        <end position="397"/>
    </location>
</feature>
<comment type="caution">
    <text evidence="3">The sequence shown here is derived from an EMBL/GenBank/DDBJ whole genome shotgun (WGS) entry which is preliminary data.</text>
</comment>
<dbReference type="GO" id="GO:0003723">
    <property type="term" value="F:RNA binding"/>
    <property type="evidence" value="ECO:0007669"/>
    <property type="project" value="InterPro"/>
</dbReference>
<dbReference type="OrthoDB" id="10252687at2759"/>
<evidence type="ECO:0000259" key="2">
    <source>
        <dbReference type="PROSITE" id="PS50250"/>
    </source>
</evidence>
<dbReference type="GO" id="GO:0006368">
    <property type="term" value="P:transcription elongation by RNA polymerase II"/>
    <property type="evidence" value="ECO:0007669"/>
    <property type="project" value="TreeGrafter"/>
</dbReference>
<dbReference type="Pfam" id="PF01399">
    <property type="entry name" value="PCI"/>
    <property type="match status" value="1"/>
</dbReference>
<proteinExistence type="inferred from homology"/>
<comment type="similarity">
    <text evidence="1">Belongs to the CSN12 family.</text>
</comment>
<dbReference type="InterPro" id="IPR045114">
    <property type="entry name" value="Csn12-like"/>
</dbReference>
<dbReference type="InterPro" id="IPR036388">
    <property type="entry name" value="WH-like_DNA-bd_sf"/>
</dbReference>
<dbReference type="Proteomes" id="UP001139887">
    <property type="component" value="Unassembled WGS sequence"/>
</dbReference>
<dbReference type="PANTHER" id="PTHR12732:SF0">
    <property type="entry name" value="PCI DOMAIN-CONTAINING PROTEIN 2"/>
    <property type="match status" value="1"/>
</dbReference>
<sequence>MADCPRLFKAQHKLKSLNNANNGAELAQVLQLNSLYTDRVLQDIRKEHGSWDILQSRQARGVWDEITLMHFRAAAADRARNFIEAYTCQLTCYNAFLRIFRNMAQWSVPVIYTLSHDLSDVAQRADRQLGCGNSQGSKLEEATRIINQGFSMCMTDREPLLDKTRKWGTYHMANILFALYVRHKAYNLCDSMVRALRAAELPPMGQFPMSDQVAFRYYRGMLAFRNEKYKSARDDLEFALEHCHRDSYNNKTRILIYLTPILMAEGKSPHSRLLRRYPPIKAMYGELVKAAKAGNLREFDSLMQEKEQQLVNAGTYIAVERVRRVAVRQLIRKIYIMSGQQSRVAFKLLCDGFMAAGVEDIDISEMESILADLIFAGYLKGYLAHDHGLAVLSKQQPFPPLFSIA</sequence>
<dbReference type="PROSITE" id="PS50250">
    <property type="entry name" value="PCI"/>
    <property type="match status" value="1"/>
</dbReference>
<evidence type="ECO:0000313" key="4">
    <source>
        <dbReference type="Proteomes" id="UP001139887"/>
    </source>
</evidence>
<dbReference type="InterPro" id="IPR000717">
    <property type="entry name" value="PCI_dom"/>
</dbReference>
<keyword evidence="4" id="KW-1185">Reference proteome</keyword>
<dbReference type="GO" id="GO:0016973">
    <property type="term" value="P:poly(A)+ mRNA export from nucleus"/>
    <property type="evidence" value="ECO:0007669"/>
    <property type="project" value="TreeGrafter"/>
</dbReference>
<dbReference type="AlphaFoldDB" id="A0A9W8IF99"/>
<name>A0A9W8IF99_9FUNG</name>
<dbReference type="GO" id="GO:0070390">
    <property type="term" value="C:transcription export complex 2"/>
    <property type="evidence" value="ECO:0007669"/>
    <property type="project" value="TreeGrafter"/>
</dbReference>
<evidence type="ECO:0000313" key="3">
    <source>
        <dbReference type="EMBL" id="KAJ2851912.1"/>
    </source>
</evidence>
<dbReference type="Gene3D" id="1.10.10.10">
    <property type="entry name" value="Winged helix-like DNA-binding domain superfamily/Winged helix DNA-binding domain"/>
    <property type="match status" value="1"/>
</dbReference>
<dbReference type="SMART" id="SM00753">
    <property type="entry name" value="PAM"/>
    <property type="match status" value="1"/>
</dbReference>
<dbReference type="GO" id="GO:0003690">
    <property type="term" value="F:double-stranded DNA binding"/>
    <property type="evidence" value="ECO:0007669"/>
    <property type="project" value="InterPro"/>
</dbReference>
<dbReference type="EMBL" id="JANBUW010000007">
    <property type="protein sequence ID" value="KAJ2851912.1"/>
    <property type="molecule type" value="Genomic_DNA"/>
</dbReference>
<organism evidence="3 4">
    <name type="scientific">Coemansia brasiliensis</name>
    <dbReference type="NCBI Taxonomy" id="2650707"/>
    <lineage>
        <taxon>Eukaryota</taxon>
        <taxon>Fungi</taxon>
        <taxon>Fungi incertae sedis</taxon>
        <taxon>Zoopagomycota</taxon>
        <taxon>Kickxellomycotina</taxon>
        <taxon>Kickxellomycetes</taxon>
        <taxon>Kickxellales</taxon>
        <taxon>Kickxellaceae</taxon>
        <taxon>Coemansia</taxon>
    </lineage>
</organism>
<gene>
    <name evidence="3" type="primary">CSN12</name>
    <name evidence="3" type="ORF">IWW36_000685</name>
</gene>
<protein>
    <submittedName>
        <fullName evidence="3">COP9 signalosome (CSN) subunit</fullName>
    </submittedName>
</protein>
<reference evidence="3" key="1">
    <citation type="submission" date="2022-07" db="EMBL/GenBank/DDBJ databases">
        <title>Phylogenomic reconstructions and comparative analyses of Kickxellomycotina fungi.</title>
        <authorList>
            <person name="Reynolds N.K."/>
            <person name="Stajich J.E."/>
            <person name="Barry K."/>
            <person name="Grigoriev I.V."/>
            <person name="Crous P."/>
            <person name="Smith M.E."/>
        </authorList>
    </citation>
    <scope>NUCLEOTIDE SEQUENCE</scope>
    <source>
        <strain evidence="3">NRRL 1566</strain>
    </source>
</reference>
<dbReference type="GO" id="GO:0000973">
    <property type="term" value="P:post-transcriptional tethering of RNA polymerase II gene DNA at nuclear periphery"/>
    <property type="evidence" value="ECO:0007669"/>
    <property type="project" value="TreeGrafter"/>
</dbReference>
<evidence type="ECO:0000256" key="1">
    <source>
        <dbReference type="ARBA" id="ARBA00025771"/>
    </source>
</evidence>
<dbReference type="PANTHER" id="PTHR12732">
    <property type="entry name" value="UNCHARACTERIZED PROTEASOME COMPONENT REGION PCI-CONTAINING"/>
    <property type="match status" value="1"/>
</dbReference>
<accession>A0A9W8IF99</accession>